<feature type="coiled-coil region" evidence="4">
    <location>
        <begin position="10"/>
        <end position="73"/>
    </location>
</feature>
<dbReference type="OrthoDB" id="5950635at2"/>
<organism evidence="5 6">
    <name type="scientific">Rhodanobacter lindaniclasticus</name>
    <dbReference type="NCBI Taxonomy" id="75310"/>
    <lineage>
        <taxon>Bacteria</taxon>
        <taxon>Pseudomonadati</taxon>
        <taxon>Pseudomonadota</taxon>
        <taxon>Gammaproteobacteria</taxon>
        <taxon>Lysobacterales</taxon>
        <taxon>Rhodanobacteraceae</taxon>
        <taxon>Rhodanobacter</taxon>
    </lineage>
</organism>
<protein>
    <submittedName>
        <fullName evidence="5">Flagellar biosynthesis protein FlgN</fullName>
    </submittedName>
</protein>
<dbReference type="EMBL" id="MWIO01000013">
    <property type="protein sequence ID" value="THD08990.1"/>
    <property type="molecule type" value="Genomic_DNA"/>
</dbReference>
<accession>A0A4S3KK42</accession>
<evidence type="ECO:0000256" key="1">
    <source>
        <dbReference type="ARBA" id="ARBA00002397"/>
    </source>
</evidence>
<dbReference type="AlphaFoldDB" id="A0A4S3KK42"/>
<proteinExistence type="inferred from homology"/>
<comment type="similarity">
    <text evidence="2">Belongs to the FlgN family.</text>
</comment>
<sequence>MRQPLQHELNDALASVLDEMQQRANELQSTLEDERAALDHADAEALDAAGNRKQALMQQLEQLDAERQLLQRQQPVGDAMRASRWAQILQVLRHCHALNLRNGSLVNQRLAQLRQALAILTGHAGEGELYGSSGELHGSLRSKSLAAA</sequence>
<dbReference type="Proteomes" id="UP000306317">
    <property type="component" value="Unassembled WGS sequence"/>
</dbReference>
<keyword evidence="6" id="KW-1185">Reference proteome</keyword>
<gene>
    <name evidence="5" type="ORF">B1991_04370</name>
</gene>
<name>A0A4S3KK42_9GAMM</name>
<dbReference type="InterPro" id="IPR007809">
    <property type="entry name" value="FlgN-like"/>
</dbReference>
<comment type="function">
    <text evidence="1">Required for the efficient initiation of filament assembly.</text>
</comment>
<keyword evidence="5" id="KW-0282">Flagellum</keyword>
<dbReference type="SUPFAM" id="SSF140566">
    <property type="entry name" value="FlgN-like"/>
    <property type="match status" value="1"/>
</dbReference>
<evidence type="ECO:0000256" key="3">
    <source>
        <dbReference type="ARBA" id="ARBA00022795"/>
    </source>
</evidence>
<keyword evidence="4" id="KW-0175">Coiled coil</keyword>
<keyword evidence="3" id="KW-1005">Bacterial flagellum biogenesis</keyword>
<dbReference type="GO" id="GO:0044780">
    <property type="term" value="P:bacterial-type flagellum assembly"/>
    <property type="evidence" value="ECO:0007669"/>
    <property type="project" value="InterPro"/>
</dbReference>
<dbReference type="RefSeq" id="WP_136257474.1">
    <property type="nucleotide sequence ID" value="NZ_MWIO01000013.1"/>
</dbReference>
<keyword evidence="5" id="KW-0969">Cilium</keyword>
<dbReference type="InterPro" id="IPR036679">
    <property type="entry name" value="FlgN-like_sf"/>
</dbReference>
<evidence type="ECO:0000313" key="5">
    <source>
        <dbReference type="EMBL" id="THD08990.1"/>
    </source>
</evidence>
<dbReference type="Pfam" id="PF05130">
    <property type="entry name" value="FlgN"/>
    <property type="match status" value="1"/>
</dbReference>
<comment type="caution">
    <text evidence="5">The sequence shown here is derived from an EMBL/GenBank/DDBJ whole genome shotgun (WGS) entry which is preliminary data.</text>
</comment>
<evidence type="ECO:0000313" key="6">
    <source>
        <dbReference type="Proteomes" id="UP000306317"/>
    </source>
</evidence>
<evidence type="ECO:0000256" key="4">
    <source>
        <dbReference type="SAM" id="Coils"/>
    </source>
</evidence>
<keyword evidence="5" id="KW-0966">Cell projection</keyword>
<evidence type="ECO:0000256" key="2">
    <source>
        <dbReference type="ARBA" id="ARBA00007703"/>
    </source>
</evidence>
<dbReference type="Gene3D" id="1.20.58.300">
    <property type="entry name" value="FlgN-like"/>
    <property type="match status" value="1"/>
</dbReference>
<reference evidence="5 6" key="1">
    <citation type="submission" date="2017-02" db="EMBL/GenBank/DDBJ databases">
        <title>Whole genome sequencing of Rhodanobacter lindaniclasticus DSM 17932.</title>
        <authorList>
            <person name="Kumar S."/>
            <person name="Patil P."/>
            <person name="Patil P.B."/>
        </authorList>
    </citation>
    <scope>NUCLEOTIDE SEQUENCE [LARGE SCALE GENOMIC DNA]</scope>
    <source>
        <strain evidence="5 6">DSM 17932</strain>
    </source>
</reference>